<feature type="compositionally biased region" description="Low complexity" evidence="1">
    <location>
        <begin position="285"/>
        <end position="300"/>
    </location>
</feature>
<sequence>MIRVRGGVTKRGEKIPGVEAGVLGEGEGDAVVKCDHHAAVRSVLLNRSHSISRGRNRDNISCDGGGDGEHNEKNIKANRRNRSESLPRSLIDRSGRGRSQEPRRRSSSVFGSIINGRRDRSKEKWMHSPLPLVSVPAENSVSDEVELSYVTIEKHFSFHDDDDDQASGDREQNPINGPVEGGEDGSVVGPLFRRNSSSCGTTLSSSSCLHSLGDYAATDVAAVETGEDLLLGSGEYSGSGKKKSRWNRYFTKKHWKKRHNNDNNQDNRTGGNRSVGNSTVESGISPRSSARNRRTTAAVSGSSISADESLRSINDCDHYDCDAPWTPTESLLHQIGQLDRIDDDGQDEVDVDDFEKSINNDDHKKDVIDSFIDGVVNDDTDNHHKNNSYARGDDDDVGGERNNEVARGGGRIDGDKSDTHSSGGERRYQRDDEYYLSDSLNDLCDRVASRRALSKDVSLPLRESKNKQRGSSNSSTTKKGFSLSKSIVRIGRGRSRGRKEEQTNANHHMTMEKMESIDTNNYSDSLVASPSKKKKKNRTASSTTGRDKSPSLFGGGRGRSFSLNPLRRSTTTSSTETALHEGETFIQQQLFGRSDTKSLPPPPTRTRISKFTTARDDDDDDNASSSNSSSCRHFHRNSRSLSSSLSRDVSNLSSNQKEKKNKSRKKKSRKCLVCRQKISLRQRGEDGCCGYVRYMDFFFCSDNGESTCFQCGTCRRPLSSKEGCGDDVDIQIISNARGSIVQCGQCAELLMGGGLVSSSSSLPPAGAGAGKRAAVLVSASASTSTSSAPAVIAAVESGLNSRGADSTARGGGADDYSKALKKAAKRLAEKALVKISLLGSCMSDGGNDDDIDGFKSLSTLFFMQNEDEKNQSKRIPKQSLYVNQTPDERDNLTTTCVAYELDSDVFGNPNYDGYNCSFSKFDDINNYNRDLATTFTVMPPPVSPRVTTVSLPKLESDEINGAITPKLNVEMSWVDDDGSSYDDESSAKDDGTRSYIHPKRRGPAVLSIESFQSETITKDTVRKVLRQIWEYEDEEENVVYDFAFAVPFKKEFISWEIDEGDELDLPLCSFEVNSKRPLDPDRDDNDNFSELLSAASCNKSVILLPSIIYIKVEKKDFDEEIGLSLIEKNGATVVAEVSKSGVFASSEIKEGCELLAINGQCVRGPRSVIRIMKELVGIVVITISDSPSPPGSRFVVTKNKLREFGEEMGDIKFNMSNGLVRVQEVTENGIFAGCLIKKGDICLSIDGLPAISNDVAARALARSQSIVSILIFSLPEFWTSIVEFLVDRKFVRWWHSESECRLLQGNNNFAPIMLSFDAQTGLCTGGNNEEDNVDLDCMNTIIHRVMNLLIKSINAYRVRPKGRERSRSRSLSVSASGKIVNRSDVYRRALIKLDEMRENGKLSAEDYEAGKKALMQVAIQI</sequence>
<feature type="region of interest" description="Disordered" evidence="1">
    <location>
        <begin position="253"/>
        <end position="306"/>
    </location>
</feature>
<dbReference type="SUPFAM" id="SSF50156">
    <property type="entry name" value="PDZ domain-like"/>
    <property type="match status" value="1"/>
</dbReference>
<name>A0ABD3NJK6_9STRA</name>
<feature type="compositionally biased region" description="Basic and acidic residues" evidence="1">
    <location>
        <begin position="398"/>
        <end position="430"/>
    </location>
</feature>
<feature type="region of interest" description="Disordered" evidence="1">
    <location>
        <begin position="159"/>
        <end position="186"/>
    </location>
</feature>
<dbReference type="InterPro" id="IPR036034">
    <property type="entry name" value="PDZ_sf"/>
</dbReference>
<feature type="region of interest" description="Disordered" evidence="1">
    <location>
        <begin position="50"/>
        <end position="114"/>
    </location>
</feature>
<keyword evidence="4" id="KW-1185">Reference proteome</keyword>
<gene>
    <name evidence="3" type="ORF">ACHAW5_002789</name>
</gene>
<feature type="compositionally biased region" description="Low complexity" evidence="1">
    <location>
        <begin position="559"/>
        <end position="577"/>
    </location>
</feature>
<reference evidence="3 4" key="1">
    <citation type="submission" date="2024-10" db="EMBL/GenBank/DDBJ databases">
        <title>Updated reference genomes for cyclostephanoid diatoms.</title>
        <authorList>
            <person name="Roberts W.R."/>
            <person name="Alverson A.J."/>
        </authorList>
    </citation>
    <scope>NUCLEOTIDE SEQUENCE [LARGE SCALE GENOMIC DNA]</scope>
    <source>
        <strain evidence="3 4">AJA276-08</strain>
    </source>
</reference>
<feature type="domain" description="PDZ" evidence="2">
    <location>
        <begin position="1209"/>
        <end position="1275"/>
    </location>
</feature>
<feature type="compositionally biased region" description="Low complexity" evidence="1">
    <location>
        <begin position="639"/>
        <end position="655"/>
    </location>
</feature>
<feature type="compositionally biased region" description="Basic and acidic residues" evidence="1">
    <location>
        <begin position="67"/>
        <end position="104"/>
    </location>
</feature>
<accession>A0ABD3NJK6</accession>
<dbReference type="EMBL" id="JALLAZ020001373">
    <property type="protein sequence ID" value="KAL3776053.1"/>
    <property type="molecule type" value="Genomic_DNA"/>
</dbReference>
<evidence type="ECO:0000313" key="3">
    <source>
        <dbReference type="EMBL" id="KAL3776053.1"/>
    </source>
</evidence>
<feature type="compositionally biased region" description="Polar residues" evidence="1">
    <location>
        <begin position="262"/>
        <end position="282"/>
    </location>
</feature>
<dbReference type="Proteomes" id="UP001530315">
    <property type="component" value="Unassembled WGS sequence"/>
</dbReference>
<proteinExistence type="predicted"/>
<feature type="compositionally biased region" description="Polar residues" evidence="1">
    <location>
        <begin position="469"/>
        <end position="479"/>
    </location>
</feature>
<feature type="compositionally biased region" description="Polar residues" evidence="1">
    <location>
        <begin position="517"/>
        <end position="528"/>
    </location>
</feature>
<dbReference type="SMART" id="SM00228">
    <property type="entry name" value="PDZ"/>
    <property type="match status" value="2"/>
</dbReference>
<comment type="caution">
    <text evidence="3">The sequence shown here is derived from an EMBL/GenBank/DDBJ whole genome shotgun (WGS) entry which is preliminary data.</text>
</comment>
<organism evidence="3 4">
    <name type="scientific">Stephanodiscus triporus</name>
    <dbReference type="NCBI Taxonomy" id="2934178"/>
    <lineage>
        <taxon>Eukaryota</taxon>
        <taxon>Sar</taxon>
        <taxon>Stramenopiles</taxon>
        <taxon>Ochrophyta</taxon>
        <taxon>Bacillariophyta</taxon>
        <taxon>Coscinodiscophyceae</taxon>
        <taxon>Thalassiosirophycidae</taxon>
        <taxon>Stephanodiscales</taxon>
        <taxon>Stephanodiscaceae</taxon>
        <taxon>Stephanodiscus</taxon>
    </lineage>
</organism>
<protein>
    <recommendedName>
        <fullName evidence="2">PDZ domain-containing protein</fullName>
    </recommendedName>
</protein>
<dbReference type="InterPro" id="IPR001478">
    <property type="entry name" value="PDZ"/>
</dbReference>
<evidence type="ECO:0000313" key="4">
    <source>
        <dbReference type="Proteomes" id="UP001530315"/>
    </source>
</evidence>
<evidence type="ECO:0000259" key="2">
    <source>
        <dbReference type="SMART" id="SM00228"/>
    </source>
</evidence>
<dbReference type="Gene3D" id="2.30.42.10">
    <property type="match status" value="1"/>
</dbReference>
<evidence type="ECO:0000256" key="1">
    <source>
        <dbReference type="SAM" id="MobiDB-lite"/>
    </source>
</evidence>
<feature type="region of interest" description="Disordered" evidence="1">
    <location>
        <begin position="458"/>
        <end position="664"/>
    </location>
</feature>
<feature type="region of interest" description="Disordered" evidence="1">
    <location>
        <begin position="375"/>
        <end position="430"/>
    </location>
</feature>
<feature type="region of interest" description="Disordered" evidence="1">
    <location>
        <begin position="978"/>
        <end position="998"/>
    </location>
</feature>
<feature type="domain" description="PDZ" evidence="2">
    <location>
        <begin position="1119"/>
        <end position="1187"/>
    </location>
</feature>